<protein>
    <submittedName>
        <fullName evidence="1">Uncharacterized protein</fullName>
    </submittedName>
</protein>
<gene>
    <name evidence="1" type="ORF">MaMVDC_91</name>
</gene>
<dbReference type="EMBL" id="KF356199">
    <property type="protein sequence ID" value="AGR48656.1"/>
    <property type="molecule type" value="Genomic_DNA"/>
</dbReference>
<dbReference type="KEGG" id="vg:26643269"/>
<sequence>MTDLRIENSLYDISRRLFTYLSNHPLLYYPLVKHPVTGDVVNIEYWRQAAGLATQPGLVCSIFPNNEEETSTPHSSMGYAVSSVYKPHTMGGMGGYEQACFNFIIRFSMQEVSFDDLDIEECPILITDNLEPRLQEPIVSTARLAISPPLAIISNYMELTRLALYDNEHSVALPGDNIQVLSSNYSTSKWEDSGNVYFHQGSLLIALDSYVSKGWRDRLRQPLERFTILDPT</sequence>
<dbReference type="RefSeq" id="YP_009217775.1">
    <property type="nucleotide sequence ID" value="NC_029002.1"/>
</dbReference>
<accession>A0A075BS16</accession>
<evidence type="ECO:0000313" key="2">
    <source>
        <dbReference type="Proteomes" id="UP000028567"/>
    </source>
</evidence>
<reference evidence="1 2" key="1">
    <citation type="submission" date="2013-07" db="EMBL/GenBank/DDBJ databases">
        <title>Sequencing and analysis of the complete genome of Microcystis aeruginosa phage MaMV-DC.</title>
        <authorList>
            <person name="Ou T."/>
            <person name="Li S.H."/>
            <person name="Zhang Q.Y."/>
        </authorList>
    </citation>
    <scope>NUCLEOTIDE SEQUENCE [LARGE SCALE GENOMIC DNA]</scope>
</reference>
<dbReference type="GeneID" id="26643269"/>
<dbReference type="Proteomes" id="UP000028567">
    <property type="component" value="Segment"/>
</dbReference>
<evidence type="ECO:0000313" key="1">
    <source>
        <dbReference type="EMBL" id="AGR48656.1"/>
    </source>
</evidence>
<proteinExistence type="predicted"/>
<keyword evidence="2" id="KW-1185">Reference proteome</keyword>
<name>A0A075BS16_9CAUD</name>
<organism evidence="1 2">
    <name type="scientific">Microcystis phage MaMV-DC</name>
    <dbReference type="NCBI Taxonomy" id="1357715"/>
    <lineage>
        <taxon>Viruses</taxon>
        <taxon>Duplodnaviria</taxon>
        <taxon>Heunggongvirae</taxon>
        <taxon>Uroviricota</taxon>
        <taxon>Caudoviricetes</taxon>
        <taxon>Fukuivirus</taxon>
        <taxon>Fukuivirus MVDC</taxon>
    </lineage>
</organism>